<dbReference type="Proteomes" id="UP000257123">
    <property type="component" value="Unassembled WGS sequence"/>
</dbReference>
<dbReference type="AlphaFoldDB" id="A0A371QUS4"/>
<evidence type="ECO:0000313" key="3">
    <source>
        <dbReference type="EMBL" id="RFA95660.1"/>
    </source>
</evidence>
<sequence>MCLKALNTTFCASAMGVRALKPRMKWIVILIFIVGQIHVDLVLIEARYQRAVFQGSEEVLKRDFQLRYGDKWQGVWEASGNASEEDIKKAEELAEGLAELVSARIDDLETAALYAKYGRNLTLEPQVKLGMELLGKAEALEKMLRWGLVMHFSDEVISAPPYLAKLLLKLIQHDVKLDVDLWEELERYSRDYSSMAFLEGLLTGDFDEELHKAFYGAPASQLKIGRAAVYTSDVGLVVNPAYSPEELLGVLLQIKKRRADMLARALSLHGEYEFSEEYRCGSQYISLDGSAEKSGVIAICPWLSYSRRLWRRARNLILIVEGSRPPQLRQFKYGVIFIRGGEAEVIKPYTPSKIFEYIIDVLYGAGFYVLEGEESSAF</sequence>
<protein>
    <submittedName>
        <fullName evidence="2">Uncharacterized protein</fullName>
    </submittedName>
</protein>
<keyword evidence="1" id="KW-0812">Transmembrane</keyword>
<dbReference type="Proteomes" id="UP000256877">
    <property type="component" value="Unassembled WGS sequence"/>
</dbReference>
<keyword evidence="1" id="KW-1133">Transmembrane helix</keyword>
<evidence type="ECO:0000313" key="5">
    <source>
        <dbReference type="Proteomes" id="UP000257123"/>
    </source>
</evidence>
<gene>
    <name evidence="2" type="ORF">CGL51_12805</name>
    <name evidence="3" type="ORF">CGL52_12560</name>
</gene>
<dbReference type="EMBL" id="NMUF01000053">
    <property type="protein sequence ID" value="RFA95660.1"/>
    <property type="molecule type" value="Genomic_DNA"/>
</dbReference>
<feature type="transmembrane region" description="Helical" evidence="1">
    <location>
        <begin position="26"/>
        <end position="44"/>
    </location>
</feature>
<reference evidence="4 5" key="1">
    <citation type="submission" date="2017-07" db="EMBL/GenBank/DDBJ databases">
        <title>Draft genome sequence of aerobic hyperthermophilic archaea, Pyrobaculum aerophilum YKB31 and YKB32.</title>
        <authorList>
            <person name="Mochizuki T."/>
            <person name="Berliner A.J."/>
            <person name="Yoshida-Takashima Y."/>
            <person name="Takaki Y."/>
            <person name="Nunoura T."/>
            <person name="Takai K."/>
        </authorList>
    </citation>
    <scope>NUCLEOTIDE SEQUENCE [LARGE SCALE GENOMIC DNA]</scope>
    <source>
        <strain evidence="2 5">YKB31</strain>
        <strain evidence="3 4">YKB32</strain>
    </source>
</reference>
<evidence type="ECO:0000313" key="2">
    <source>
        <dbReference type="EMBL" id="RFA93495.1"/>
    </source>
</evidence>
<name>A0A371QUS4_9CREN</name>
<keyword evidence="1" id="KW-0472">Membrane</keyword>
<evidence type="ECO:0000256" key="1">
    <source>
        <dbReference type="SAM" id="Phobius"/>
    </source>
</evidence>
<accession>A0A371QUS4</accession>
<comment type="caution">
    <text evidence="2">The sequence shown here is derived from an EMBL/GenBank/DDBJ whole genome shotgun (WGS) entry which is preliminary data.</text>
</comment>
<evidence type="ECO:0000313" key="4">
    <source>
        <dbReference type="Proteomes" id="UP000256877"/>
    </source>
</evidence>
<dbReference type="EMBL" id="NMUE01000061">
    <property type="protein sequence ID" value="RFA93495.1"/>
    <property type="molecule type" value="Genomic_DNA"/>
</dbReference>
<organism evidence="2 5">
    <name type="scientific">Pyrobaculum aerophilum</name>
    <dbReference type="NCBI Taxonomy" id="13773"/>
    <lineage>
        <taxon>Archaea</taxon>
        <taxon>Thermoproteota</taxon>
        <taxon>Thermoprotei</taxon>
        <taxon>Thermoproteales</taxon>
        <taxon>Thermoproteaceae</taxon>
        <taxon>Pyrobaculum</taxon>
    </lineage>
</organism>
<proteinExistence type="predicted"/>